<reference evidence="2" key="1">
    <citation type="submission" date="2022-10" db="EMBL/GenBank/DDBJ databases">
        <title>Human gut microbiome strain richness.</title>
        <authorList>
            <person name="Chen-Liaw A."/>
        </authorList>
    </citation>
    <scope>NUCLEOTIDE SEQUENCE</scope>
    <source>
        <strain evidence="2">RTP21484st1_H8_RTP21484_190118</strain>
    </source>
</reference>
<dbReference type="PANTHER" id="PTHR34985:SF1">
    <property type="entry name" value="SLR0554 PROTEIN"/>
    <property type="match status" value="1"/>
</dbReference>
<name>A0AAW6IKG5_BACOV</name>
<evidence type="ECO:0000259" key="1">
    <source>
        <dbReference type="Pfam" id="PF05272"/>
    </source>
</evidence>
<dbReference type="AlphaFoldDB" id="A0AAW6IKG5"/>
<accession>A0AAW6IKG5</accession>
<gene>
    <name evidence="2" type="ORF">PQ628_18870</name>
</gene>
<sequence length="389" mass="45480">MNTTDLSTLSNHAINMIAIQQVQDFLSSTYVFRYNENTHRIVYKRISNDEEFHYLSDYEFNSILKDIKMANISCSRDLLRTVLFSDYVQKFNPFANYLNNLPDWDGTDYVSLLADSITTTDREYWLFCLRKWLVAMVASLKEEGVVNHTAIIFSGAQGIGKTRWFHSIIPSELQEFIYEGYIQTKDKETQVKLSECILILMDELENLSDKNIDAIKQLMTQSSIYMRRAYTTISQSYVRRASFAGTVNKKQFLNDLTGNRRFLCFEVEHINTQHGIPLDQLFAQLLSLYERGFQYWFNEEEIALVNEKNAQFRAVSVEEEALTTFFETCNEEEASVFMQTTQIQQVLVQKTGFRSLSIQTLGHVLRDMKFERTKRNGVYGYFLKEKQSE</sequence>
<dbReference type="InterPro" id="IPR007936">
    <property type="entry name" value="VapE-like_dom"/>
</dbReference>
<dbReference type="InterPro" id="IPR027417">
    <property type="entry name" value="P-loop_NTPase"/>
</dbReference>
<organism evidence="2 3">
    <name type="scientific">Bacteroides ovatus</name>
    <dbReference type="NCBI Taxonomy" id="28116"/>
    <lineage>
        <taxon>Bacteria</taxon>
        <taxon>Pseudomonadati</taxon>
        <taxon>Bacteroidota</taxon>
        <taxon>Bacteroidia</taxon>
        <taxon>Bacteroidales</taxon>
        <taxon>Bacteroidaceae</taxon>
        <taxon>Bacteroides</taxon>
    </lineage>
</organism>
<dbReference type="Pfam" id="PF05272">
    <property type="entry name" value="VapE-like_dom"/>
    <property type="match status" value="1"/>
</dbReference>
<dbReference type="PANTHER" id="PTHR34985">
    <property type="entry name" value="SLR0554 PROTEIN"/>
    <property type="match status" value="1"/>
</dbReference>
<protein>
    <submittedName>
        <fullName evidence="2">VapE family protein</fullName>
    </submittedName>
</protein>
<dbReference type="Proteomes" id="UP001215078">
    <property type="component" value="Unassembled WGS sequence"/>
</dbReference>
<dbReference type="EMBL" id="JAQQPO010000024">
    <property type="protein sequence ID" value="MDC7960270.1"/>
    <property type="molecule type" value="Genomic_DNA"/>
</dbReference>
<evidence type="ECO:0000313" key="2">
    <source>
        <dbReference type="EMBL" id="MDC7960270.1"/>
    </source>
</evidence>
<comment type="caution">
    <text evidence="2">The sequence shown here is derived from an EMBL/GenBank/DDBJ whole genome shotgun (WGS) entry which is preliminary data.</text>
</comment>
<proteinExistence type="predicted"/>
<dbReference type="SUPFAM" id="SSF52540">
    <property type="entry name" value="P-loop containing nucleoside triphosphate hydrolases"/>
    <property type="match status" value="1"/>
</dbReference>
<feature type="domain" description="Virulence-associated protein E-like" evidence="1">
    <location>
        <begin position="98"/>
        <end position="313"/>
    </location>
</feature>
<dbReference type="RefSeq" id="WP_060451124.1">
    <property type="nucleotide sequence ID" value="NZ_BAABYJ010000001.1"/>
</dbReference>
<evidence type="ECO:0000313" key="3">
    <source>
        <dbReference type="Proteomes" id="UP001215078"/>
    </source>
</evidence>